<evidence type="ECO:0000313" key="3">
    <source>
        <dbReference type="EMBL" id="PCC49033.1"/>
    </source>
</evidence>
<comment type="caution">
    <text evidence="3">The sequence shown here is derived from an EMBL/GenBank/DDBJ whole genome shotgun (WGS) entry which is preliminary data.</text>
</comment>
<organism evidence="3 4">
    <name type="scientific">Brevibacterium aurantiacum</name>
    <dbReference type="NCBI Taxonomy" id="273384"/>
    <lineage>
        <taxon>Bacteria</taxon>
        <taxon>Bacillati</taxon>
        <taxon>Actinomycetota</taxon>
        <taxon>Actinomycetes</taxon>
        <taxon>Micrococcales</taxon>
        <taxon>Brevibacteriaceae</taxon>
        <taxon>Brevibacterium</taxon>
    </lineage>
</organism>
<proteinExistence type="inferred from homology"/>
<dbReference type="InterPro" id="IPR004474">
    <property type="entry name" value="LytR_CpsA_psr"/>
</dbReference>
<feature type="domain" description="Cell envelope-related transcriptional attenuator" evidence="2">
    <location>
        <begin position="70"/>
        <end position="205"/>
    </location>
</feature>
<dbReference type="PANTHER" id="PTHR33392:SF6">
    <property type="entry name" value="POLYISOPRENYL-TEICHOIC ACID--PEPTIDOGLYCAN TEICHOIC ACID TRANSFERASE TAGU"/>
    <property type="match status" value="1"/>
</dbReference>
<evidence type="ECO:0000259" key="2">
    <source>
        <dbReference type="Pfam" id="PF03816"/>
    </source>
</evidence>
<dbReference type="EMBL" id="NRGO01000020">
    <property type="protein sequence ID" value="PCC49033.1"/>
    <property type="molecule type" value="Genomic_DNA"/>
</dbReference>
<dbReference type="Proteomes" id="UP000217720">
    <property type="component" value="Unassembled WGS sequence"/>
</dbReference>
<dbReference type="RefSeq" id="WP_096161073.1">
    <property type="nucleotide sequence ID" value="NZ_JABUYC010000013.1"/>
</dbReference>
<dbReference type="InterPro" id="IPR050922">
    <property type="entry name" value="LytR/CpsA/Psr_CW_biosynth"/>
</dbReference>
<sequence length="303" mass="32210">MAKLKKMVSALGSLKDLSTARAEFDDASRVLPDEAIFPPNDIRPETTDARTLLLRITHATESQETTSQGDTFAVIHIPAANDFATVMTLNPSVQIESGLTFATIADEGGWPVIVAMVEDILGVRMDHVAELESSALGQVVTELGGLPVYCRAAFSADGTDFIEGTNHLDANTAGTFTSADPIDDAGQTRTRNQRATLRALIQALKTAGLAKEPNKGATVLGHFAGGIHHDAALTTMELGKIANSLRQLESDDIAVVTIPTTSRREDDGTVIIDFDAEAMPALKGALGGTDLPDFFRYLVSLGY</sequence>
<name>A0A2A3ZBY5_BREAU</name>
<dbReference type="Gene3D" id="3.40.630.190">
    <property type="entry name" value="LCP protein"/>
    <property type="match status" value="1"/>
</dbReference>
<dbReference type="AlphaFoldDB" id="A0A2A3ZBY5"/>
<evidence type="ECO:0000313" key="4">
    <source>
        <dbReference type="Proteomes" id="UP000217720"/>
    </source>
</evidence>
<accession>A0A2A3ZBY5</accession>
<dbReference type="PANTHER" id="PTHR33392">
    <property type="entry name" value="POLYISOPRENYL-TEICHOIC ACID--PEPTIDOGLYCAN TEICHOIC ACID TRANSFERASE TAGU"/>
    <property type="match status" value="1"/>
</dbReference>
<protein>
    <submittedName>
        <fullName evidence="3">Transcriptional regulator</fullName>
    </submittedName>
</protein>
<dbReference type="Pfam" id="PF03816">
    <property type="entry name" value="LytR_cpsA_psr"/>
    <property type="match status" value="1"/>
</dbReference>
<evidence type="ECO:0000256" key="1">
    <source>
        <dbReference type="ARBA" id="ARBA00006068"/>
    </source>
</evidence>
<comment type="similarity">
    <text evidence="1">Belongs to the LytR/CpsA/Psr (LCP) family.</text>
</comment>
<reference evidence="3 4" key="1">
    <citation type="journal article" date="2017" name="Elife">
        <title>Extensive horizontal gene transfer in cheese-associated bacteria.</title>
        <authorList>
            <person name="Bonham K.S."/>
            <person name="Wolfe B.E."/>
            <person name="Dutton R.J."/>
        </authorList>
    </citation>
    <scope>NUCLEOTIDE SEQUENCE [LARGE SCALE GENOMIC DNA]</scope>
    <source>
        <strain evidence="3 4">900_6</strain>
    </source>
</reference>
<gene>
    <name evidence="3" type="ORF">CIK62_15820</name>
</gene>